<dbReference type="InterPro" id="IPR006145">
    <property type="entry name" value="PsdUridine_synth_RsuA/RluA"/>
</dbReference>
<evidence type="ECO:0000259" key="2">
    <source>
        <dbReference type="Pfam" id="PF00849"/>
    </source>
</evidence>
<dbReference type="Proteomes" id="UP000034128">
    <property type="component" value="Unassembled WGS sequence"/>
</dbReference>
<dbReference type="EMBL" id="LCIA01000005">
    <property type="protein sequence ID" value="KKT45464.1"/>
    <property type="molecule type" value="Genomic_DNA"/>
</dbReference>
<sequence length="231" mass="26006">MPANITVLYEDSDLLVLDKPVGVSVGDLKSGDIQDSVLEWLGTRTEVKPGTGVTDFVLRLGILHRLDKETSGVMLVAKNRATFDYISELFRTRQVKKTYEVLVHGWVKDTDFEIRAPVGRDRRVGVKFAVGERGRESVTRFKLIQKLKIAGQDYSYLESMPETGRTHQIRVHLAALGRPIVGDIKYLGKNLLNAHKTPFTRMMLHAKTIEFTDNHGLVRKFASPLTLAAEF</sequence>
<dbReference type="PROSITE" id="PS01129">
    <property type="entry name" value="PSI_RLU"/>
    <property type="match status" value="1"/>
</dbReference>
<dbReference type="SUPFAM" id="SSF55120">
    <property type="entry name" value="Pseudouridine synthase"/>
    <property type="match status" value="1"/>
</dbReference>
<evidence type="ECO:0000256" key="1">
    <source>
        <dbReference type="ARBA" id="ARBA00010876"/>
    </source>
</evidence>
<dbReference type="STRING" id="1619110.UW36_C0005G0043"/>
<comment type="caution">
    <text evidence="3">The sequence shown here is derived from an EMBL/GenBank/DDBJ whole genome shotgun (WGS) entry which is preliminary data.</text>
</comment>
<dbReference type="CDD" id="cd02869">
    <property type="entry name" value="PseudoU_synth_RluA_like"/>
    <property type="match status" value="1"/>
</dbReference>
<organism evidence="3 4">
    <name type="scientific">candidate division WWE3 bacterium GW2011_GWA2_44_16</name>
    <dbReference type="NCBI Taxonomy" id="1619110"/>
    <lineage>
        <taxon>Bacteria</taxon>
        <taxon>Katanobacteria</taxon>
    </lineage>
</organism>
<dbReference type="InterPro" id="IPR006224">
    <property type="entry name" value="PsdUridine_synth_RluA-like_CS"/>
</dbReference>
<name>A0A0G1KCE2_UNCKA</name>
<dbReference type="GO" id="GO:0140098">
    <property type="term" value="F:catalytic activity, acting on RNA"/>
    <property type="evidence" value="ECO:0007669"/>
    <property type="project" value="UniProtKB-ARBA"/>
</dbReference>
<evidence type="ECO:0000313" key="3">
    <source>
        <dbReference type="EMBL" id="KKT45464.1"/>
    </source>
</evidence>
<dbReference type="Gene3D" id="3.30.2350.10">
    <property type="entry name" value="Pseudouridine synthase"/>
    <property type="match status" value="1"/>
</dbReference>
<gene>
    <name evidence="3" type="ORF">UW36_C0005G0043</name>
</gene>
<evidence type="ECO:0000313" key="4">
    <source>
        <dbReference type="Proteomes" id="UP000034128"/>
    </source>
</evidence>
<dbReference type="PANTHER" id="PTHR21600:SF87">
    <property type="entry name" value="RNA PSEUDOURIDYLATE SYNTHASE DOMAIN-CONTAINING PROTEIN 1"/>
    <property type="match status" value="1"/>
</dbReference>
<dbReference type="Pfam" id="PF00849">
    <property type="entry name" value="PseudoU_synth_2"/>
    <property type="match status" value="1"/>
</dbReference>
<dbReference type="AlphaFoldDB" id="A0A0G1KCE2"/>
<protein>
    <submittedName>
        <fullName evidence="3">Pseudouridine synthase</fullName>
    </submittedName>
</protein>
<proteinExistence type="inferred from homology"/>
<accession>A0A0G1KCE2</accession>
<dbReference type="InterPro" id="IPR050188">
    <property type="entry name" value="RluA_PseudoU_synthase"/>
</dbReference>
<comment type="similarity">
    <text evidence="1">Belongs to the pseudouridine synthase RluA family.</text>
</comment>
<dbReference type="GO" id="GO:0003723">
    <property type="term" value="F:RNA binding"/>
    <property type="evidence" value="ECO:0007669"/>
    <property type="project" value="InterPro"/>
</dbReference>
<dbReference type="InterPro" id="IPR020103">
    <property type="entry name" value="PsdUridine_synth_cat_dom_sf"/>
</dbReference>
<dbReference type="GO" id="GO:0000455">
    <property type="term" value="P:enzyme-directed rRNA pseudouridine synthesis"/>
    <property type="evidence" value="ECO:0007669"/>
    <property type="project" value="TreeGrafter"/>
</dbReference>
<feature type="domain" description="Pseudouridine synthase RsuA/RluA-like" evidence="2">
    <location>
        <begin position="13"/>
        <end position="175"/>
    </location>
</feature>
<dbReference type="GO" id="GO:0009982">
    <property type="term" value="F:pseudouridine synthase activity"/>
    <property type="evidence" value="ECO:0007669"/>
    <property type="project" value="InterPro"/>
</dbReference>
<reference evidence="3" key="1">
    <citation type="journal article" date="2015" name="Nature">
        <title>rRNA introns, odd ribosomes, and small enigmatic genomes across a large radiation of phyla.</title>
        <authorList>
            <person name="Brown C.T."/>
            <person name="Hug L.A."/>
            <person name="Thomas B.C."/>
            <person name="Sharon I."/>
            <person name="Castelle C.J."/>
            <person name="Singh A."/>
            <person name="Wilkins M.J."/>
            <person name="Williams K.H."/>
            <person name="Banfield J.F."/>
        </authorList>
    </citation>
    <scope>NUCLEOTIDE SEQUENCE [LARGE SCALE GENOMIC DNA]</scope>
</reference>
<dbReference type="PANTHER" id="PTHR21600">
    <property type="entry name" value="MITOCHONDRIAL RNA PSEUDOURIDINE SYNTHASE"/>
    <property type="match status" value="1"/>
</dbReference>